<evidence type="ECO:0008006" key="3">
    <source>
        <dbReference type="Google" id="ProtNLM"/>
    </source>
</evidence>
<keyword evidence="2" id="KW-1185">Reference proteome</keyword>
<comment type="caution">
    <text evidence="1">The sequence shown here is derived from an EMBL/GenBank/DDBJ whole genome shotgun (WGS) entry which is preliminary data.</text>
</comment>
<protein>
    <recommendedName>
        <fullName evidence="3">KTSC domain-containing protein</fullName>
    </recommendedName>
</protein>
<organism evidence="1 2">
    <name type="scientific">Gracilibacillus dipsosauri</name>
    <dbReference type="NCBI Taxonomy" id="178340"/>
    <lineage>
        <taxon>Bacteria</taxon>
        <taxon>Bacillati</taxon>
        <taxon>Bacillota</taxon>
        <taxon>Bacilli</taxon>
        <taxon>Bacillales</taxon>
        <taxon>Bacillaceae</taxon>
        <taxon>Gracilibacillus</taxon>
    </lineage>
</organism>
<dbReference type="Proteomes" id="UP000245624">
    <property type="component" value="Unassembled WGS sequence"/>
</dbReference>
<reference evidence="1 2" key="1">
    <citation type="submission" date="2018-05" db="EMBL/GenBank/DDBJ databases">
        <title>Genomic analysis of Gracilibacillus dipsosauri DD1 reveals novel features of a salt-tolerant amylase.</title>
        <authorList>
            <person name="Deutch C.E."/>
            <person name="Yang S."/>
        </authorList>
    </citation>
    <scope>NUCLEOTIDE SEQUENCE [LARGE SCALE GENOMIC DNA]</scope>
    <source>
        <strain evidence="1 2">DD1</strain>
    </source>
</reference>
<dbReference type="EMBL" id="QGTD01000008">
    <property type="protein sequence ID" value="PWU68395.1"/>
    <property type="molecule type" value="Genomic_DNA"/>
</dbReference>
<sequence>MMKTTTFNRQLWELNSFDSISYDKEKKLLCIYFFNGITLEFHSISEEIIFQFILETNKEGFIEERLKTTFPFHEVTCPSSVHLNM</sequence>
<evidence type="ECO:0000313" key="2">
    <source>
        <dbReference type="Proteomes" id="UP000245624"/>
    </source>
</evidence>
<accession>A0A317KYA6</accession>
<dbReference type="AlphaFoldDB" id="A0A317KYA6"/>
<proteinExistence type="predicted"/>
<gene>
    <name evidence="1" type="ORF">DLJ74_08075</name>
</gene>
<name>A0A317KYA6_9BACI</name>
<dbReference type="OrthoDB" id="2968926at2"/>
<evidence type="ECO:0000313" key="1">
    <source>
        <dbReference type="EMBL" id="PWU68395.1"/>
    </source>
</evidence>